<feature type="chain" id="PRO_5017004976" description="Lipoprotein" evidence="1">
    <location>
        <begin position="25"/>
        <end position="207"/>
    </location>
</feature>
<proteinExistence type="predicted"/>
<organism evidence="2 3">
    <name type="scientific">Cyclonatronum proteinivorum</name>
    <dbReference type="NCBI Taxonomy" id="1457365"/>
    <lineage>
        <taxon>Bacteria</taxon>
        <taxon>Pseudomonadati</taxon>
        <taxon>Balneolota</taxon>
        <taxon>Balneolia</taxon>
        <taxon>Balneolales</taxon>
        <taxon>Cyclonatronaceae</taxon>
        <taxon>Cyclonatronum</taxon>
    </lineage>
</organism>
<evidence type="ECO:0000313" key="2">
    <source>
        <dbReference type="EMBL" id="AXJ00058.1"/>
    </source>
</evidence>
<dbReference type="PROSITE" id="PS51257">
    <property type="entry name" value="PROKAR_LIPOPROTEIN"/>
    <property type="match status" value="1"/>
</dbReference>
<keyword evidence="3" id="KW-1185">Reference proteome</keyword>
<accession>A0A345UHV6</accession>
<evidence type="ECO:0000313" key="3">
    <source>
        <dbReference type="Proteomes" id="UP000254808"/>
    </source>
</evidence>
<evidence type="ECO:0000256" key="1">
    <source>
        <dbReference type="SAM" id="SignalP"/>
    </source>
</evidence>
<name>A0A345UHV6_9BACT</name>
<reference evidence="2 3" key="1">
    <citation type="submission" date="2018-03" db="EMBL/GenBank/DDBJ databases">
        <title>Phenotypic and genomic properties of Cyclonatronum proteinivorum gen. nov., sp. nov., a haloalkaliphilic bacteroidete from soda lakes possessing Na+-translocating rhodopsin.</title>
        <authorList>
            <person name="Toshchakov S.V."/>
            <person name="Korzhenkov A."/>
            <person name="Samarov N.I."/>
            <person name="Kublanov I.V."/>
            <person name="Muntyan M.S."/>
            <person name="Sorokin D.Y."/>
        </authorList>
    </citation>
    <scope>NUCLEOTIDE SEQUENCE [LARGE SCALE GENOMIC DNA]</scope>
    <source>
        <strain evidence="2 3">Omega</strain>
    </source>
</reference>
<dbReference type="AlphaFoldDB" id="A0A345UHV6"/>
<gene>
    <name evidence="2" type="ORF">CYPRO_0775</name>
</gene>
<keyword evidence="1" id="KW-0732">Signal</keyword>
<sequence length="207" mass="22616">MNRLWLLLMISSALFMGVSLTACTAEHPGEPRTSGMQQFLGEGFSFKYPTNGRLDLQGQTADFRRKLTVTGPDVVLGLPGTGGEFSKPAFAFEVTVFDNPGRLDGRSFATGHIRRNFDAARQAGEPTGFWPVDEASGEIESRNVRIHGHDGLEVAYFAGDALLLCRYVAGGATALSICFRDMPAENNPITESWRAVWLQASDSIRLK</sequence>
<dbReference type="EMBL" id="CP027806">
    <property type="protein sequence ID" value="AXJ00058.1"/>
    <property type="molecule type" value="Genomic_DNA"/>
</dbReference>
<evidence type="ECO:0008006" key="4">
    <source>
        <dbReference type="Google" id="ProtNLM"/>
    </source>
</evidence>
<dbReference type="Proteomes" id="UP000254808">
    <property type="component" value="Chromosome"/>
</dbReference>
<feature type="signal peptide" evidence="1">
    <location>
        <begin position="1"/>
        <end position="24"/>
    </location>
</feature>
<protein>
    <recommendedName>
        <fullName evidence="4">Lipoprotein</fullName>
    </recommendedName>
</protein>
<dbReference type="KEGG" id="cprv:CYPRO_0775"/>